<evidence type="ECO:0000313" key="4">
    <source>
        <dbReference type="EnsemblMetazoa" id="XP_038057447.1"/>
    </source>
</evidence>
<keyword evidence="5" id="KW-1185">Reference proteome</keyword>
<accession>A0A914A0U9</accession>
<feature type="signal peptide" evidence="3">
    <location>
        <begin position="1"/>
        <end position="29"/>
    </location>
</feature>
<organism evidence="4 5">
    <name type="scientific">Patiria miniata</name>
    <name type="common">Bat star</name>
    <name type="synonym">Asterina miniata</name>
    <dbReference type="NCBI Taxonomy" id="46514"/>
    <lineage>
        <taxon>Eukaryota</taxon>
        <taxon>Metazoa</taxon>
        <taxon>Echinodermata</taxon>
        <taxon>Eleutherozoa</taxon>
        <taxon>Asterozoa</taxon>
        <taxon>Asteroidea</taxon>
        <taxon>Valvatacea</taxon>
        <taxon>Valvatida</taxon>
        <taxon>Asterinidae</taxon>
        <taxon>Patiria</taxon>
    </lineage>
</organism>
<dbReference type="InterPro" id="IPR021684">
    <property type="entry name" value="WBP1-like"/>
</dbReference>
<reference evidence="4" key="1">
    <citation type="submission" date="2022-11" db="UniProtKB">
        <authorList>
            <consortium name="EnsemblMetazoa"/>
        </authorList>
    </citation>
    <scope>IDENTIFICATION</scope>
</reference>
<dbReference type="Pfam" id="PF11669">
    <property type="entry name" value="WBP-1"/>
    <property type="match status" value="1"/>
</dbReference>
<sequence length="167" mass="18919">MEFVDWKRGILFLFMLCIFLLVNAPTADARRRRQTHRRTNNEDSPSAMSPGFTHYFVIVVIVFGAVLVFLCLLINSLRCIVNILSRRNHKQTERQMRHRTAGRRHQRAGHQADLIDQSELCPPPSYAEIVGETTAPPPAYSSLHVGGAGWDSPPSADDWARAEEHTI</sequence>
<feature type="compositionally biased region" description="Basic and acidic residues" evidence="1">
    <location>
        <begin position="158"/>
        <end position="167"/>
    </location>
</feature>
<evidence type="ECO:0000256" key="1">
    <source>
        <dbReference type="SAM" id="MobiDB-lite"/>
    </source>
</evidence>
<dbReference type="RefSeq" id="XP_038057447.1">
    <property type="nucleotide sequence ID" value="XM_038201519.1"/>
</dbReference>
<dbReference type="EnsemblMetazoa" id="XM_038201519.1">
    <property type="protein sequence ID" value="XP_038057447.1"/>
    <property type="gene ID" value="LOC119729028"/>
</dbReference>
<evidence type="ECO:0000256" key="3">
    <source>
        <dbReference type="SAM" id="SignalP"/>
    </source>
</evidence>
<keyword evidence="2" id="KW-0472">Membrane</keyword>
<feature type="transmembrane region" description="Helical" evidence="2">
    <location>
        <begin position="53"/>
        <end position="77"/>
    </location>
</feature>
<dbReference type="AlphaFoldDB" id="A0A914A0U9"/>
<feature type="compositionally biased region" description="Basic residues" evidence="1">
    <location>
        <begin position="96"/>
        <end position="108"/>
    </location>
</feature>
<keyword evidence="2" id="KW-0812">Transmembrane</keyword>
<feature type="region of interest" description="Disordered" evidence="1">
    <location>
        <begin position="141"/>
        <end position="167"/>
    </location>
</feature>
<evidence type="ECO:0000256" key="2">
    <source>
        <dbReference type="SAM" id="Phobius"/>
    </source>
</evidence>
<name>A0A914A0U9_PATMI</name>
<feature type="chain" id="PRO_5036718925" evidence="3">
    <location>
        <begin position="30"/>
        <end position="167"/>
    </location>
</feature>
<evidence type="ECO:0000313" key="5">
    <source>
        <dbReference type="Proteomes" id="UP000887568"/>
    </source>
</evidence>
<dbReference type="GeneID" id="119729028"/>
<feature type="region of interest" description="Disordered" evidence="1">
    <location>
        <begin position="92"/>
        <end position="120"/>
    </location>
</feature>
<proteinExistence type="predicted"/>
<keyword evidence="2" id="KW-1133">Transmembrane helix</keyword>
<keyword evidence="3" id="KW-0732">Signal</keyword>
<protein>
    <submittedName>
        <fullName evidence="4">Uncharacterized protein</fullName>
    </submittedName>
</protein>
<dbReference type="Proteomes" id="UP000887568">
    <property type="component" value="Unplaced"/>
</dbReference>